<protein>
    <recommendedName>
        <fullName evidence="4">SbsA Ig-like domain-containing protein</fullName>
    </recommendedName>
</protein>
<keyword evidence="1" id="KW-0732">Signal</keyword>
<evidence type="ECO:0000256" key="1">
    <source>
        <dbReference type="SAM" id="SignalP"/>
    </source>
</evidence>
<name>A0A941F801_9BACT</name>
<feature type="non-terminal residue" evidence="2">
    <location>
        <position position="184"/>
    </location>
</feature>
<proteinExistence type="predicted"/>
<reference evidence="2" key="1">
    <citation type="journal article" date="2018" name="Int. J. Syst. Evol. Microbiol.">
        <title>Carboxylicivirga sediminis sp. nov., isolated from coastal sediment.</title>
        <authorList>
            <person name="Wang F.Q."/>
            <person name="Ren L.H."/>
            <person name="Zou R.J."/>
            <person name="Sun Y.Z."/>
            <person name="Liu X.J."/>
            <person name="Jiang F."/>
            <person name="Liu L.J."/>
        </authorList>
    </citation>
    <scope>NUCLEOTIDE SEQUENCE</scope>
    <source>
        <strain evidence="2">JR1</strain>
    </source>
</reference>
<organism evidence="2 3">
    <name type="scientific">Carboxylicivirga sediminis</name>
    <dbReference type="NCBI Taxonomy" id="2006564"/>
    <lineage>
        <taxon>Bacteria</taxon>
        <taxon>Pseudomonadati</taxon>
        <taxon>Bacteroidota</taxon>
        <taxon>Bacteroidia</taxon>
        <taxon>Marinilabiliales</taxon>
        <taxon>Marinilabiliaceae</taxon>
        <taxon>Carboxylicivirga</taxon>
    </lineage>
</organism>
<comment type="caution">
    <text evidence="2">The sequence shown here is derived from an EMBL/GenBank/DDBJ whole genome shotgun (WGS) entry which is preliminary data.</text>
</comment>
<dbReference type="EMBL" id="JAGTAR010000025">
    <property type="protein sequence ID" value="MBR8536945.1"/>
    <property type="molecule type" value="Genomic_DNA"/>
</dbReference>
<feature type="chain" id="PRO_5038118067" description="SbsA Ig-like domain-containing protein" evidence="1">
    <location>
        <begin position="21"/>
        <end position="184"/>
    </location>
</feature>
<evidence type="ECO:0000313" key="2">
    <source>
        <dbReference type="EMBL" id="MBR8536945.1"/>
    </source>
</evidence>
<gene>
    <name evidence="2" type="ORF">KDU71_15335</name>
</gene>
<evidence type="ECO:0008006" key="4">
    <source>
        <dbReference type="Google" id="ProtNLM"/>
    </source>
</evidence>
<sequence length="184" mass="19878">MRYCYTLLNLLILLSIFAFANGQSYTSGYPNITDVTSSGGRAVTNTTSNDYDTYYIIQSDGVAAPTIRQVKRGEDGTGTAAVVSGSFWGSASGTEFFENFTGLNSSTNYDAYFVTYDWNTATDIETTTPTLVSFITASAPPAITSYLPLQDAVDVALDDALTLTFDKDIQFGAGPQVIRIRRVS</sequence>
<dbReference type="AlphaFoldDB" id="A0A941F801"/>
<evidence type="ECO:0000313" key="3">
    <source>
        <dbReference type="Proteomes" id="UP000679220"/>
    </source>
</evidence>
<accession>A0A941F801</accession>
<keyword evidence="3" id="KW-1185">Reference proteome</keyword>
<dbReference type="Proteomes" id="UP000679220">
    <property type="component" value="Unassembled WGS sequence"/>
</dbReference>
<feature type="signal peptide" evidence="1">
    <location>
        <begin position="1"/>
        <end position="20"/>
    </location>
</feature>
<reference evidence="2" key="2">
    <citation type="submission" date="2021-04" db="EMBL/GenBank/DDBJ databases">
        <authorList>
            <person name="Zhang T."/>
            <person name="Zhang Y."/>
            <person name="Lu D."/>
            <person name="Zuo D."/>
            <person name="Du Z."/>
        </authorList>
    </citation>
    <scope>NUCLEOTIDE SEQUENCE</scope>
    <source>
        <strain evidence="2">JR1</strain>
    </source>
</reference>